<protein>
    <submittedName>
        <fullName evidence="2">Uncharacterized protein</fullName>
    </submittedName>
</protein>
<evidence type="ECO:0000313" key="2">
    <source>
        <dbReference type="WBParaSite" id="nRc.2.0.1.t34952-RA"/>
    </source>
</evidence>
<name>A0A915K896_ROMCU</name>
<accession>A0A915K896</accession>
<evidence type="ECO:0000313" key="1">
    <source>
        <dbReference type="Proteomes" id="UP000887565"/>
    </source>
</evidence>
<reference evidence="2" key="1">
    <citation type="submission" date="2022-11" db="UniProtKB">
        <authorList>
            <consortium name="WormBaseParasite"/>
        </authorList>
    </citation>
    <scope>IDENTIFICATION</scope>
</reference>
<dbReference type="Proteomes" id="UP000887565">
    <property type="component" value="Unplaced"/>
</dbReference>
<proteinExistence type="predicted"/>
<dbReference type="AlphaFoldDB" id="A0A915K896"/>
<organism evidence="1 2">
    <name type="scientific">Romanomermis culicivorax</name>
    <name type="common">Nematode worm</name>
    <dbReference type="NCBI Taxonomy" id="13658"/>
    <lineage>
        <taxon>Eukaryota</taxon>
        <taxon>Metazoa</taxon>
        <taxon>Ecdysozoa</taxon>
        <taxon>Nematoda</taxon>
        <taxon>Enoplea</taxon>
        <taxon>Dorylaimia</taxon>
        <taxon>Mermithida</taxon>
        <taxon>Mermithoidea</taxon>
        <taxon>Mermithidae</taxon>
        <taxon>Romanomermis</taxon>
    </lineage>
</organism>
<sequence>MNYRAQKTVGYRTITGDTIGRCQRKVNYRTMHQSFAEFSDGTLFKMPLSLMLGDISHISFKSGCYISNLRIDYLLE</sequence>
<keyword evidence="1" id="KW-1185">Reference proteome</keyword>
<dbReference type="WBParaSite" id="nRc.2.0.1.t34952-RA">
    <property type="protein sequence ID" value="nRc.2.0.1.t34952-RA"/>
    <property type="gene ID" value="nRc.2.0.1.g34952"/>
</dbReference>